<organism evidence="1 2">
    <name type="scientific">Coemansia furcata</name>
    <dbReference type="NCBI Taxonomy" id="417177"/>
    <lineage>
        <taxon>Eukaryota</taxon>
        <taxon>Fungi</taxon>
        <taxon>Fungi incertae sedis</taxon>
        <taxon>Zoopagomycota</taxon>
        <taxon>Kickxellomycotina</taxon>
        <taxon>Kickxellomycetes</taxon>
        <taxon>Kickxellales</taxon>
        <taxon>Kickxellaceae</taxon>
        <taxon>Coemansia</taxon>
    </lineage>
</organism>
<gene>
    <name evidence="1" type="ORF">H4S07_005586</name>
</gene>
<feature type="non-terminal residue" evidence="1">
    <location>
        <position position="1"/>
    </location>
</feature>
<keyword evidence="2" id="KW-1185">Reference proteome</keyword>
<name>A0ACC1L1T5_9FUNG</name>
<proteinExistence type="predicted"/>
<evidence type="ECO:0000313" key="2">
    <source>
        <dbReference type="Proteomes" id="UP001140096"/>
    </source>
</evidence>
<comment type="caution">
    <text evidence="1">The sequence shown here is derived from an EMBL/GenBank/DDBJ whole genome shotgun (WGS) entry which is preliminary data.</text>
</comment>
<evidence type="ECO:0000313" key="1">
    <source>
        <dbReference type="EMBL" id="KAJ2798878.1"/>
    </source>
</evidence>
<sequence length="599" mass="65792">RTIVFLAAYPNCQVFTAPPLIKGSRSVPGMKSPEILHELDSEEIKQSELMMIEGLDDQANAYLQPGAIPQKRVSGLHRTASELRIGNIDVPVAAQRRNSSEQPAERPSNSPADGADNLWHRLRTNVLGRVQTVGGTAGKPDALPASVDEDDEAAVGWKMSAEPTPLNINGTSQPLALGNKPPWARRESTARVKDTVQTYLRVRQGYSRPRTQIVRHAVSENEDCPGQRDYRSQAPYLDHWKMIYARILYKWEMDAMAVEVLKCIQDPDIRYLYNQLQCQPTVPQHDNLPRDGIAVIKMGQSNETPNRAKRAVDSTTPDMSPRPKPVIGDEEHEPCLDGADAPGAPWLSCSWCHEYVHGRALICHACGHGGHQEHMIRWFRIARKQLKRIGLAPVNFSRFGSTNSNSSSSSNLQLGLLGKGSSALTNIYSPELAPEPPLLSAILPEFTFTSPTQTLEDAADRALLLDMQPLGEPAVLDPSRRGSKGSVLSPMSSDSSAEDSDGDSMHGMGLLHSADDMLADGQEWDSSDVESDDHLLPHLSPSGAKSARQASSRLGLRRVLESSPQQQRLDEAFAMQLEIPTCPTGCGCNCIYESRRLIM</sequence>
<reference evidence="1" key="1">
    <citation type="submission" date="2022-07" db="EMBL/GenBank/DDBJ databases">
        <title>Phylogenomic reconstructions and comparative analyses of Kickxellomycotina fungi.</title>
        <authorList>
            <person name="Reynolds N.K."/>
            <person name="Stajich J.E."/>
            <person name="Barry K."/>
            <person name="Grigoriev I.V."/>
            <person name="Crous P."/>
            <person name="Smith M.E."/>
        </authorList>
    </citation>
    <scope>NUCLEOTIDE SEQUENCE</scope>
    <source>
        <strain evidence="1">CBS 102833</strain>
    </source>
</reference>
<dbReference type="Proteomes" id="UP001140096">
    <property type="component" value="Unassembled WGS sequence"/>
</dbReference>
<protein>
    <submittedName>
        <fullName evidence="1">Uncharacterized protein</fullName>
    </submittedName>
</protein>
<dbReference type="EMBL" id="JANBUP010002817">
    <property type="protein sequence ID" value="KAJ2798878.1"/>
    <property type="molecule type" value="Genomic_DNA"/>
</dbReference>
<accession>A0ACC1L1T5</accession>